<proteinExistence type="predicted"/>
<reference evidence="2 3" key="1">
    <citation type="submission" date="2019-02" db="EMBL/GenBank/DDBJ databases">
        <title>Deep-cultivation of Planctomycetes and their phenomic and genomic characterization uncovers novel biology.</title>
        <authorList>
            <person name="Wiegand S."/>
            <person name="Jogler M."/>
            <person name="Boedeker C."/>
            <person name="Pinto D."/>
            <person name="Vollmers J."/>
            <person name="Rivas-Marin E."/>
            <person name="Kohn T."/>
            <person name="Peeters S.H."/>
            <person name="Heuer A."/>
            <person name="Rast P."/>
            <person name="Oberbeckmann S."/>
            <person name="Bunk B."/>
            <person name="Jeske O."/>
            <person name="Meyerdierks A."/>
            <person name="Storesund J.E."/>
            <person name="Kallscheuer N."/>
            <person name="Luecker S."/>
            <person name="Lage O.M."/>
            <person name="Pohl T."/>
            <person name="Merkel B.J."/>
            <person name="Hornburger P."/>
            <person name="Mueller R.-W."/>
            <person name="Bruemmer F."/>
            <person name="Labrenz M."/>
            <person name="Spormann A.M."/>
            <person name="Op den Camp H."/>
            <person name="Overmann J."/>
            <person name="Amann R."/>
            <person name="Jetten M.S.M."/>
            <person name="Mascher T."/>
            <person name="Medema M.H."/>
            <person name="Devos D.P."/>
            <person name="Kaster A.-K."/>
            <person name="Ovreas L."/>
            <person name="Rohde M."/>
            <person name="Galperin M.Y."/>
            <person name="Jogler C."/>
        </authorList>
    </citation>
    <scope>NUCLEOTIDE SEQUENCE [LARGE SCALE GENOMIC DNA]</scope>
    <source>
        <strain evidence="2 3">K23_9</strain>
    </source>
</reference>
<keyword evidence="1" id="KW-1133">Transmembrane helix</keyword>
<feature type="transmembrane region" description="Helical" evidence="1">
    <location>
        <begin position="40"/>
        <end position="61"/>
    </location>
</feature>
<dbReference type="AlphaFoldDB" id="A0A517NUT0"/>
<dbReference type="EMBL" id="CP036526">
    <property type="protein sequence ID" value="QDT10879.1"/>
    <property type="molecule type" value="Genomic_DNA"/>
</dbReference>
<evidence type="ECO:0000313" key="2">
    <source>
        <dbReference type="EMBL" id="QDT10879.1"/>
    </source>
</evidence>
<evidence type="ECO:0000256" key="1">
    <source>
        <dbReference type="SAM" id="Phobius"/>
    </source>
</evidence>
<accession>A0A517NUT0</accession>
<keyword evidence="3" id="KW-1185">Reference proteome</keyword>
<keyword evidence="1" id="KW-0472">Membrane</keyword>
<name>A0A517NUT0_9BACT</name>
<organism evidence="2 3">
    <name type="scientific">Stieleria marina</name>
    <dbReference type="NCBI Taxonomy" id="1930275"/>
    <lineage>
        <taxon>Bacteria</taxon>
        <taxon>Pseudomonadati</taxon>
        <taxon>Planctomycetota</taxon>
        <taxon>Planctomycetia</taxon>
        <taxon>Pirellulales</taxon>
        <taxon>Pirellulaceae</taxon>
        <taxon>Stieleria</taxon>
    </lineage>
</organism>
<evidence type="ECO:0000313" key="3">
    <source>
        <dbReference type="Proteomes" id="UP000319817"/>
    </source>
</evidence>
<sequence length="67" mass="7054">MLAFGAPEPSVPLQAARALGDDLTTSTLEGNLKRKQTSRVVLITSIFVGSGLMTFIAFASMGKSPQK</sequence>
<gene>
    <name evidence="2" type="ORF">K239x_28700</name>
</gene>
<protein>
    <submittedName>
        <fullName evidence="2">Uncharacterized protein</fullName>
    </submittedName>
</protein>
<keyword evidence="1" id="KW-0812">Transmembrane</keyword>
<dbReference type="Proteomes" id="UP000319817">
    <property type="component" value="Chromosome"/>
</dbReference>